<dbReference type="Pfam" id="PF12937">
    <property type="entry name" value="F-box-like"/>
    <property type="match status" value="1"/>
</dbReference>
<keyword evidence="5" id="KW-0833">Ubl conjugation pathway</keyword>
<dbReference type="InterPro" id="IPR036047">
    <property type="entry name" value="F-box-like_dom_sf"/>
</dbReference>
<dbReference type="PANTHER" id="PTHR19872">
    <property type="entry name" value="UBIQUITIN LIGASE SPECIFICITY FACTOR/HREP PROTEIN"/>
    <property type="match status" value="1"/>
</dbReference>
<feature type="domain" description="F-box" evidence="8">
    <location>
        <begin position="125"/>
        <end position="171"/>
    </location>
</feature>
<feature type="compositionally biased region" description="Basic and acidic residues" evidence="7">
    <location>
        <begin position="233"/>
        <end position="247"/>
    </location>
</feature>
<comment type="similarity">
    <text evidence="2">Belongs to the WD repeat MET30/SCONB/SCON-2 family.</text>
</comment>
<keyword evidence="10" id="KW-1185">Reference proteome</keyword>
<dbReference type="SMART" id="SM00256">
    <property type="entry name" value="FBOX"/>
    <property type="match status" value="1"/>
</dbReference>
<dbReference type="EMBL" id="JANBVO010000036">
    <property type="protein sequence ID" value="KAJ9137050.1"/>
    <property type="molecule type" value="Genomic_DNA"/>
</dbReference>
<evidence type="ECO:0000256" key="5">
    <source>
        <dbReference type="ARBA" id="ARBA00022786"/>
    </source>
</evidence>
<dbReference type="SMART" id="SM00320">
    <property type="entry name" value="WD40"/>
    <property type="match status" value="7"/>
</dbReference>
<protein>
    <submittedName>
        <fullName evidence="9">Sulfur controller-2 protein</fullName>
    </submittedName>
</protein>
<dbReference type="PROSITE" id="PS50082">
    <property type="entry name" value="WD_REPEATS_2"/>
    <property type="match status" value="6"/>
</dbReference>
<feature type="repeat" description="WD" evidence="6">
    <location>
        <begin position="424"/>
        <end position="465"/>
    </location>
</feature>
<dbReference type="Gene3D" id="1.20.1280.50">
    <property type="match status" value="1"/>
</dbReference>
<feature type="region of interest" description="Disordered" evidence="7">
    <location>
        <begin position="201"/>
        <end position="256"/>
    </location>
</feature>
<dbReference type="PROSITE" id="PS50181">
    <property type="entry name" value="FBOX"/>
    <property type="match status" value="1"/>
</dbReference>
<dbReference type="InterPro" id="IPR019775">
    <property type="entry name" value="WD40_repeat_CS"/>
</dbReference>
<dbReference type="CDD" id="cd00200">
    <property type="entry name" value="WD40"/>
    <property type="match status" value="1"/>
</dbReference>
<dbReference type="InterPro" id="IPR051075">
    <property type="entry name" value="SCF_subunit_WD-repeat"/>
</dbReference>
<dbReference type="InterPro" id="IPR015943">
    <property type="entry name" value="WD40/YVTN_repeat-like_dom_sf"/>
</dbReference>
<evidence type="ECO:0000259" key="8">
    <source>
        <dbReference type="PROSITE" id="PS50181"/>
    </source>
</evidence>
<feature type="compositionally biased region" description="Polar residues" evidence="7">
    <location>
        <begin position="492"/>
        <end position="505"/>
    </location>
</feature>
<dbReference type="Pfam" id="PF00400">
    <property type="entry name" value="WD40"/>
    <property type="match status" value="7"/>
</dbReference>
<organism evidence="9 10">
    <name type="scientific">Pleurostoma richardsiae</name>
    <dbReference type="NCBI Taxonomy" id="41990"/>
    <lineage>
        <taxon>Eukaryota</taxon>
        <taxon>Fungi</taxon>
        <taxon>Dikarya</taxon>
        <taxon>Ascomycota</taxon>
        <taxon>Pezizomycotina</taxon>
        <taxon>Sordariomycetes</taxon>
        <taxon>Sordariomycetidae</taxon>
        <taxon>Calosphaeriales</taxon>
        <taxon>Pleurostomataceae</taxon>
        <taxon>Pleurostoma</taxon>
    </lineage>
</organism>
<dbReference type="AlphaFoldDB" id="A0AA38RFI0"/>
<comment type="pathway">
    <text evidence="1">Protein modification; protein ubiquitination.</text>
</comment>
<evidence type="ECO:0000256" key="3">
    <source>
        <dbReference type="ARBA" id="ARBA00022574"/>
    </source>
</evidence>
<feature type="compositionally biased region" description="Pro residues" evidence="7">
    <location>
        <begin position="218"/>
        <end position="230"/>
    </location>
</feature>
<reference evidence="9" key="1">
    <citation type="submission" date="2022-07" db="EMBL/GenBank/DDBJ databases">
        <title>Fungi with potential for degradation of polypropylene.</title>
        <authorList>
            <person name="Gostincar C."/>
        </authorList>
    </citation>
    <scope>NUCLEOTIDE SEQUENCE</scope>
    <source>
        <strain evidence="9">EXF-13308</strain>
    </source>
</reference>
<dbReference type="PROSITE" id="PS50294">
    <property type="entry name" value="WD_REPEATS_REGION"/>
    <property type="match status" value="4"/>
</dbReference>
<accession>A0AA38RFI0</accession>
<dbReference type="Gene3D" id="2.130.10.10">
    <property type="entry name" value="YVTN repeat-like/Quinoprotein amine dehydrogenase"/>
    <property type="match status" value="3"/>
</dbReference>
<sequence length="666" mass="74001">MTQLVSKTVTPFLREHVPGLYAPVSKIEAVEGHQKRQTDPNSRYCYRHSPDSKCRRAADETRMVMIQSELDKLSPADAQAITTVWSLFSAAPSKHRQLMLQGVITQCCFPQLSLVSRECSDQLKIDFLTALPTEISFKILQYLDTVSLCKAAQVSRRWRDLADDDVVWHKMCEQHISRKCTKCGWGLPLLERKRLRDWTRQRELAKSQRQDPSAAPHPSLPPVLPAPDTPSSPKRDARSLDSDDDHQAPSGKRQCVTRISSSARCSSQELLRQERQFLPWKMVYRDRFKVGSNWKYGRYNMKIFRGHSNGVCCLQLSSDDSVLATGSYDATIKIWSVETGEEIRTLKGHTRGVRALQFDDNKLISGSLDATIRIWNWHTGECLSTLLNSAGILSVHFDGELLASGSIDHSVKVFNFDTKQTFCLRGHTDWVNQVRICPESRTVFSASDDCTVKVWDLDTKQCIRTYIGHVGHVQQCLLMPATYEPDDEPTEANDNTDSVSVSSGRSATGSANGNTTTNNPGAAQQENGVAIAPEDNPVAFYGSSYAGDNSDRPLPPRYMLTGGLDSTIRLWDVLTGKCLKTYFGHVEGIWGLCGDSMRVVSGANDGMLKIWDPRSGRCERTFTGHTGPVTSVALTDSLMASGSEDGEVRLYSFQDGSVPGEGTPGF</sequence>
<comment type="caution">
    <text evidence="9">The sequence shown here is derived from an EMBL/GenBank/DDBJ whole genome shotgun (WGS) entry which is preliminary data.</text>
</comment>
<feature type="repeat" description="WD" evidence="6">
    <location>
        <begin position="622"/>
        <end position="661"/>
    </location>
</feature>
<dbReference type="SUPFAM" id="SSF50998">
    <property type="entry name" value="Quinoprotein alcohol dehydrogenase-like"/>
    <property type="match status" value="1"/>
</dbReference>
<dbReference type="InterPro" id="IPR020472">
    <property type="entry name" value="WD40_PAC1"/>
</dbReference>
<dbReference type="InterPro" id="IPR011047">
    <property type="entry name" value="Quinoprotein_ADH-like_sf"/>
</dbReference>
<dbReference type="PROSITE" id="PS00678">
    <property type="entry name" value="WD_REPEATS_1"/>
    <property type="match status" value="2"/>
</dbReference>
<feature type="repeat" description="WD" evidence="6">
    <location>
        <begin position="346"/>
        <end position="385"/>
    </location>
</feature>
<dbReference type="PRINTS" id="PR00320">
    <property type="entry name" value="GPROTEINBRPT"/>
</dbReference>
<keyword evidence="3 6" id="KW-0853">WD repeat</keyword>
<evidence type="ECO:0000313" key="9">
    <source>
        <dbReference type="EMBL" id="KAJ9137050.1"/>
    </source>
</evidence>
<evidence type="ECO:0000313" key="10">
    <source>
        <dbReference type="Proteomes" id="UP001174694"/>
    </source>
</evidence>
<feature type="repeat" description="WD" evidence="6">
    <location>
        <begin position="557"/>
        <end position="581"/>
    </location>
</feature>
<evidence type="ECO:0000256" key="6">
    <source>
        <dbReference type="PROSITE-ProRule" id="PRU00221"/>
    </source>
</evidence>
<dbReference type="Proteomes" id="UP001174694">
    <property type="component" value="Unassembled WGS sequence"/>
</dbReference>
<name>A0AA38RFI0_9PEZI</name>
<dbReference type="CDD" id="cd22147">
    <property type="entry name" value="F-box_SpPof1-like"/>
    <property type="match status" value="1"/>
</dbReference>
<evidence type="ECO:0000256" key="7">
    <source>
        <dbReference type="SAM" id="MobiDB-lite"/>
    </source>
</evidence>
<gene>
    <name evidence="9" type="ORF">NKR23_g9367</name>
</gene>
<dbReference type="FunFam" id="1.20.1280.50:FF:000016">
    <property type="entry name" value="E3 ubiquitin ligase complex SCF subunit sconB"/>
    <property type="match status" value="1"/>
</dbReference>
<dbReference type="InterPro" id="IPR001680">
    <property type="entry name" value="WD40_rpt"/>
</dbReference>
<evidence type="ECO:0000256" key="2">
    <source>
        <dbReference type="ARBA" id="ARBA00007968"/>
    </source>
</evidence>
<evidence type="ECO:0000256" key="1">
    <source>
        <dbReference type="ARBA" id="ARBA00004906"/>
    </source>
</evidence>
<feature type="compositionally biased region" description="Low complexity" evidence="7">
    <location>
        <begin position="506"/>
        <end position="523"/>
    </location>
</feature>
<proteinExistence type="inferred from homology"/>
<feature type="repeat" description="WD" evidence="6">
    <location>
        <begin position="595"/>
        <end position="621"/>
    </location>
</feature>
<feature type="repeat" description="WD" evidence="6">
    <location>
        <begin position="304"/>
        <end position="345"/>
    </location>
</feature>
<keyword evidence="4" id="KW-0677">Repeat</keyword>
<evidence type="ECO:0000256" key="4">
    <source>
        <dbReference type="ARBA" id="ARBA00022737"/>
    </source>
</evidence>
<dbReference type="PANTHER" id="PTHR19872:SF9">
    <property type="entry name" value="UBIQUITIN-BINDING SDF UBIQUITIN LIGASE COMPLEX SUBUNIT"/>
    <property type="match status" value="1"/>
</dbReference>
<dbReference type="InterPro" id="IPR001810">
    <property type="entry name" value="F-box_dom"/>
</dbReference>
<feature type="region of interest" description="Disordered" evidence="7">
    <location>
        <begin position="484"/>
        <end position="523"/>
    </location>
</feature>
<dbReference type="SUPFAM" id="SSF81383">
    <property type="entry name" value="F-box domain"/>
    <property type="match status" value="1"/>
</dbReference>